<dbReference type="Gene3D" id="3.30.565.10">
    <property type="entry name" value="Histidine kinase-like ATPase, C-terminal domain"/>
    <property type="match status" value="1"/>
</dbReference>
<name>A0ABX1SLC4_9PSEU</name>
<keyword evidence="3" id="KW-1185">Reference proteome</keyword>
<dbReference type="InterPro" id="IPR036890">
    <property type="entry name" value="HATPase_C_sf"/>
</dbReference>
<dbReference type="EMBL" id="JAAXLA010000077">
    <property type="protein sequence ID" value="NMI01207.1"/>
    <property type="molecule type" value="Genomic_DNA"/>
</dbReference>
<comment type="caution">
    <text evidence="2">The sequence shown here is derived from an EMBL/GenBank/DDBJ whole genome shotgun (WGS) entry which is preliminary data.</text>
</comment>
<protein>
    <submittedName>
        <fullName evidence="2">ATP-binding protein</fullName>
    </submittedName>
</protein>
<feature type="domain" description="Histidine kinase/HSP90-like ATPase" evidence="1">
    <location>
        <begin position="24"/>
        <end position="140"/>
    </location>
</feature>
<keyword evidence="2" id="KW-0547">Nucleotide-binding</keyword>
<evidence type="ECO:0000313" key="2">
    <source>
        <dbReference type="EMBL" id="NMI01207.1"/>
    </source>
</evidence>
<dbReference type="Proteomes" id="UP000820669">
    <property type="component" value="Unassembled WGS sequence"/>
</dbReference>
<dbReference type="GO" id="GO:0005524">
    <property type="term" value="F:ATP binding"/>
    <property type="evidence" value="ECO:0007669"/>
    <property type="project" value="UniProtKB-KW"/>
</dbReference>
<organism evidence="2 3">
    <name type="scientific">Pseudonocardia acidicola</name>
    <dbReference type="NCBI Taxonomy" id="2724939"/>
    <lineage>
        <taxon>Bacteria</taxon>
        <taxon>Bacillati</taxon>
        <taxon>Actinomycetota</taxon>
        <taxon>Actinomycetes</taxon>
        <taxon>Pseudonocardiales</taxon>
        <taxon>Pseudonocardiaceae</taxon>
        <taxon>Pseudonocardia</taxon>
    </lineage>
</organism>
<evidence type="ECO:0000313" key="3">
    <source>
        <dbReference type="Proteomes" id="UP000820669"/>
    </source>
</evidence>
<sequence>MTPSAEPSVPGDEGRRHEYSLTAPAEPASLERVHALLQEVWSDHGDITDTDRMLFEVAVTEVGGNIAEHAHDGAPLDFTLHVRVHLDRIEGEFLDNGRRAEVDLATAAMPRAMSESGRGLALTLAAVDELVYRRDGSTNHWRIVRLRRAG</sequence>
<accession>A0ABX1SLC4</accession>
<keyword evidence="2" id="KW-0067">ATP-binding</keyword>
<reference evidence="2 3" key="1">
    <citation type="submission" date="2020-04" db="EMBL/GenBank/DDBJ databases">
        <authorList>
            <person name="Klaysubun C."/>
            <person name="Duangmal K."/>
            <person name="Lipun K."/>
        </authorList>
    </citation>
    <scope>NUCLEOTIDE SEQUENCE [LARGE SCALE GENOMIC DNA]</scope>
    <source>
        <strain evidence="2 3">K10HN5</strain>
    </source>
</reference>
<dbReference type="InterPro" id="IPR003594">
    <property type="entry name" value="HATPase_dom"/>
</dbReference>
<gene>
    <name evidence="2" type="ORF">HF526_28485</name>
</gene>
<dbReference type="Pfam" id="PF13581">
    <property type="entry name" value="HATPase_c_2"/>
    <property type="match status" value="1"/>
</dbReference>
<proteinExistence type="predicted"/>
<dbReference type="CDD" id="cd16936">
    <property type="entry name" value="HATPase_RsbW-like"/>
    <property type="match status" value="1"/>
</dbReference>
<evidence type="ECO:0000259" key="1">
    <source>
        <dbReference type="Pfam" id="PF13581"/>
    </source>
</evidence>